<name>A0A127QFK3_9BURK</name>
<accession>A0A127QFK3</accession>
<dbReference type="AlphaFoldDB" id="A0A127QFK3"/>
<dbReference type="EMBL" id="CP013235">
    <property type="protein sequence ID" value="AMP08821.1"/>
    <property type="molecule type" value="Genomic_DNA"/>
</dbReference>
<sequence>MAGQSQKFGQTVILPIKIGSFMQFEMEMPRSQDLAII</sequence>
<proteinExistence type="predicted"/>
<reference evidence="1 2" key="1">
    <citation type="submission" date="2015-11" db="EMBL/GenBank/DDBJ databases">
        <title>Exploring the genomic traits of fungus-feeding bacterial genus Collimonas.</title>
        <authorList>
            <person name="Song C."/>
            <person name="Schmidt R."/>
            <person name="de Jager V."/>
            <person name="Krzyzanowska D."/>
            <person name="Jongedijk E."/>
            <person name="Cankar K."/>
            <person name="Beekwilder J."/>
            <person name="van Veen A."/>
            <person name="de Boer W."/>
            <person name="van Veen J.A."/>
            <person name="Garbeva P."/>
        </authorList>
    </citation>
    <scope>NUCLEOTIDE SEQUENCE [LARGE SCALE GENOMIC DNA]</scope>
    <source>
        <strain evidence="1 2">Ter282</strain>
    </source>
</reference>
<gene>
    <name evidence="1" type="ORF">CAter282_1026</name>
</gene>
<evidence type="ECO:0000313" key="1">
    <source>
        <dbReference type="EMBL" id="AMP08821.1"/>
    </source>
</evidence>
<organism evidence="1 2">
    <name type="scientific">Collimonas arenae</name>
    <dbReference type="NCBI Taxonomy" id="279058"/>
    <lineage>
        <taxon>Bacteria</taxon>
        <taxon>Pseudomonadati</taxon>
        <taxon>Pseudomonadota</taxon>
        <taxon>Betaproteobacteria</taxon>
        <taxon>Burkholderiales</taxon>
        <taxon>Oxalobacteraceae</taxon>
        <taxon>Collimonas</taxon>
    </lineage>
</organism>
<dbReference type="PATRIC" id="fig|279058.18.peg.1014"/>
<protein>
    <submittedName>
        <fullName evidence="1">Uncharacterized protein</fullName>
    </submittedName>
</protein>
<dbReference type="Proteomes" id="UP000071778">
    <property type="component" value="Chromosome"/>
</dbReference>
<evidence type="ECO:0000313" key="2">
    <source>
        <dbReference type="Proteomes" id="UP000071778"/>
    </source>
</evidence>
<keyword evidence="2" id="KW-1185">Reference proteome</keyword>